<accession>A0A6J5SE49</accession>
<name>A0A6J5SE49_9CAUD</name>
<dbReference type="EMBL" id="LR796424">
    <property type="protein sequence ID" value="CAB4144294.1"/>
    <property type="molecule type" value="Genomic_DNA"/>
</dbReference>
<sequence>MSLQKIAVFLKDFIEIHNLPVHAIQQFGKRWKAGNIVSCEKTILELLEKSAPIRVYVEHVEEAVSAASTVIKDVEQVVESFKKKKNKDE</sequence>
<evidence type="ECO:0000313" key="1">
    <source>
        <dbReference type="EMBL" id="CAB4144294.1"/>
    </source>
</evidence>
<dbReference type="EMBL" id="LR797389">
    <property type="protein sequence ID" value="CAB4212286.1"/>
    <property type="molecule type" value="Genomic_DNA"/>
</dbReference>
<reference evidence="3" key="1">
    <citation type="submission" date="2020-05" db="EMBL/GenBank/DDBJ databases">
        <authorList>
            <person name="Chiriac C."/>
            <person name="Salcher M."/>
            <person name="Ghai R."/>
            <person name="Kavagutti S V."/>
        </authorList>
    </citation>
    <scope>NUCLEOTIDE SEQUENCE</scope>
</reference>
<organism evidence="3">
    <name type="scientific">uncultured Caudovirales phage</name>
    <dbReference type="NCBI Taxonomy" id="2100421"/>
    <lineage>
        <taxon>Viruses</taxon>
        <taxon>Duplodnaviria</taxon>
        <taxon>Heunggongvirae</taxon>
        <taxon>Uroviricota</taxon>
        <taxon>Caudoviricetes</taxon>
        <taxon>Peduoviridae</taxon>
        <taxon>Maltschvirus</taxon>
        <taxon>Maltschvirus maltsch</taxon>
    </lineage>
</organism>
<evidence type="ECO:0000313" key="3">
    <source>
        <dbReference type="EMBL" id="CAB4212286.1"/>
    </source>
</evidence>
<proteinExistence type="predicted"/>
<evidence type="ECO:0000313" key="2">
    <source>
        <dbReference type="EMBL" id="CAB4183414.1"/>
    </source>
</evidence>
<protein>
    <submittedName>
        <fullName evidence="3">Uncharacterized protein</fullName>
    </submittedName>
</protein>
<gene>
    <name evidence="2" type="ORF">UFOVP1089_60</name>
    <name evidence="3" type="ORF">UFOVP1443_3</name>
    <name evidence="1" type="ORF">UFOVP459_25</name>
</gene>
<dbReference type="EMBL" id="LR797029">
    <property type="protein sequence ID" value="CAB4183414.1"/>
    <property type="molecule type" value="Genomic_DNA"/>
</dbReference>